<dbReference type="Pfam" id="PF13847">
    <property type="entry name" value="Methyltransf_31"/>
    <property type="match status" value="1"/>
</dbReference>
<protein>
    <submittedName>
        <fullName evidence="2">Methyltransferase domain-containing protein</fullName>
    </submittedName>
</protein>
<evidence type="ECO:0000313" key="3">
    <source>
        <dbReference type="Proteomes" id="UP001139369"/>
    </source>
</evidence>
<sequence>MKTKDWFTNWFNTPYYHTLYKNRNDTDAQLFMKNITEFLDLPKSTSILDLPCGKGRHSVFLNSLGYKVTGADLSENSIKHAKKFENNHLKFEVHDMREPIQNQYDAIFNLFTSFGYFEDDKEDLLILKNIKQGLKKDGFFVFDFLNAVKVKANLVTKEVKVVDNITFNIKREINDGFILKHISFFADGKEHSYTERVKYLDVNKMKLYFEKVGFTITNIFGDYNLSTFDANTSNRLIIVAK</sequence>
<evidence type="ECO:0000259" key="1">
    <source>
        <dbReference type="Pfam" id="PF13847"/>
    </source>
</evidence>
<dbReference type="GO" id="GO:0032259">
    <property type="term" value="P:methylation"/>
    <property type="evidence" value="ECO:0007669"/>
    <property type="project" value="UniProtKB-KW"/>
</dbReference>
<reference evidence="2" key="1">
    <citation type="submission" date="2022-02" db="EMBL/GenBank/DDBJ databases">
        <title>Polaribacter sp. MSW13, isolated from seawater.</title>
        <authorList>
            <person name="Kristyanto S."/>
            <person name="Jung J."/>
            <person name="Jeon C.O."/>
        </authorList>
    </citation>
    <scope>NUCLEOTIDE SEQUENCE</scope>
    <source>
        <strain evidence="2">MSW13</strain>
    </source>
</reference>
<feature type="domain" description="Methyltransferase" evidence="1">
    <location>
        <begin position="43"/>
        <end position="146"/>
    </location>
</feature>
<keyword evidence="2" id="KW-0489">Methyltransferase</keyword>
<gene>
    <name evidence="2" type="ORF">MC378_04490</name>
</gene>
<proteinExistence type="predicted"/>
<dbReference type="InterPro" id="IPR029063">
    <property type="entry name" value="SAM-dependent_MTases_sf"/>
</dbReference>
<dbReference type="CDD" id="cd02440">
    <property type="entry name" value="AdoMet_MTases"/>
    <property type="match status" value="1"/>
</dbReference>
<dbReference type="RefSeq" id="WP_242177528.1">
    <property type="nucleotide sequence ID" value="NZ_JAKQYM010000002.1"/>
</dbReference>
<dbReference type="AlphaFoldDB" id="A0A9X1VPS2"/>
<evidence type="ECO:0000313" key="2">
    <source>
        <dbReference type="EMBL" id="MCI2228415.1"/>
    </source>
</evidence>
<accession>A0A9X1VPS2</accession>
<dbReference type="SUPFAM" id="SSF53335">
    <property type="entry name" value="S-adenosyl-L-methionine-dependent methyltransferases"/>
    <property type="match status" value="1"/>
</dbReference>
<comment type="caution">
    <text evidence="2">The sequence shown here is derived from an EMBL/GenBank/DDBJ whole genome shotgun (WGS) entry which is preliminary data.</text>
</comment>
<dbReference type="EMBL" id="JAKQYM010000002">
    <property type="protein sequence ID" value="MCI2228415.1"/>
    <property type="molecule type" value="Genomic_DNA"/>
</dbReference>
<dbReference type="PANTHER" id="PTHR43861">
    <property type="entry name" value="TRANS-ACONITATE 2-METHYLTRANSFERASE-RELATED"/>
    <property type="match status" value="1"/>
</dbReference>
<dbReference type="GO" id="GO:0008168">
    <property type="term" value="F:methyltransferase activity"/>
    <property type="evidence" value="ECO:0007669"/>
    <property type="project" value="UniProtKB-KW"/>
</dbReference>
<keyword evidence="3" id="KW-1185">Reference proteome</keyword>
<dbReference type="InterPro" id="IPR025714">
    <property type="entry name" value="Methyltranfer_dom"/>
</dbReference>
<dbReference type="PANTHER" id="PTHR43861:SF1">
    <property type="entry name" value="TRANS-ACONITATE 2-METHYLTRANSFERASE"/>
    <property type="match status" value="1"/>
</dbReference>
<keyword evidence="2" id="KW-0808">Transferase</keyword>
<name>A0A9X1VPS2_9FLAO</name>
<organism evidence="2 3">
    <name type="scientific">Polaribacter marinus</name>
    <dbReference type="NCBI Taxonomy" id="2916838"/>
    <lineage>
        <taxon>Bacteria</taxon>
        <taxon>Pseudomonadati</taxon>
        <taxon>Bacteroidota</taxon>
        <taxon>Flavobacteriia</taxon>
        <taxon>Flavobacteriales</taxon>
        <taxon>Flavobacteriaceae</taxon>
    </lineage>
</organism>
<dbReference type="Gene3D" id="3.40.50.150">
    <property type="entry name" value="Vaccinia Virus protein VP39"/>
    <property type="match status" value="1"/>
</dbReference>
<dbReference type="Proteomes" id="UP001139369">
    <property type="component" value="Unassembled WGS sequence"/>
</dbReference>
<dbReference type="Gene3D" id="2.20.25.110">
    <property type="entry name" value="S-adenosyl-L-methionine-dependent methyltransferases"/>
    <property type="match status" value="1"/>
</dbReference>